<feature type="transmembrane region" description="Helical" evidence="1">
    <location>
        <begin position="168"/>
        <end position="184"/>
    </location>
</feature>
<keyword evidence="1" id="KW-1133">Transmembrane helix</keyword>
<feature type="transmembrane region" description="Helical" evidence="1">
    <location>
        <begin position="303"/>
        <end position="324"/>
    </location>
</feature>
<dbReference type="EMBL" id="CP019343">
    <property type="protein sequence ID" value="ARN76374.1"/>
    <property type="molecule type" value="Genomic_DNA"/>
</dbReference>
<evidence type="ECO:0008006" key="4">
    <source>
        <dbReference type="Google" id="ProtNLM"/>
    </source>
</evidence>
<dbReference type="KEGG" id="osg:BST96_11070"/>
<keyword evidence="1" id="KW-0812">Transmembrane</keyword>
<reference evidence="2 3" key="1">
    <citation type="submission" date="2016-11" db="EMBL/GenBank/DDBJ databases">
        <title>Trade-off between light-utilization and light-protection in marine flavobacteria.</title>
        <authorList>
            <person name="Kumagai Y."/>
        </authorList>
    </citation>
    <scope>NUCLEOTIDE SEQUENCE [LARGE SCALE GENOMIC DNA]</scope>
    <source>
        <strain evidence="2 3">NBRC 107125</strain>
    </source>
</reference>
<accession>A0A1X9NHA3</accession>
<feature type="transmembrane region" description="Helical" evidence="1">
    <location>
        <begin position="218"/>
        <end position="239"/>
    </location>
</feature>
<feature type="transmembrane region" description="Helical" evidence="1">
    <location>
        <begin position="12"/>
        <end position="31"/>
    </location>
</feature>
<feature type="transmembrane region" description="Helical" evidence="1">
    <location>
        <begin position="190"/>
        <end position="211"/>
    </location>
</feature>
<feature type="transmembrane region" description="Helical" evidence="1">
    <location>
        <begin position="273"/>
        <end position="291"/>
    </location>
</feature>
<proteinExistence type="predicted"/>
<gene>
    <name evidence="2" type="ORF">BST96_11070</name>
</gene>
<name>A0A1X9NHA3_9GAMM</name>
<sequence>MAEEVAIEYRWWWGLLGCAALIGVVMLAGPYSAHIEFLPDQGASWYYWKLPEASLPAQLTSWVGYLCHQLSMWAIIYYAVQAKPNYSKKLHRFNVLALAVNAVFVVLHIVQTKIFYDGLAQDTSIFSSFGSVVVMLFMIFIMENKRRGLFFGKKVSFLFSVGDNLKRYHGYYFSWAIIYTFWYHPIEITIGHLAGTFYTIMLMLQGSLFFTRSHTNRWWTVSLETLFSVHGALVAYFMSKTGASASMFLLTGLGAFTITQMYGIPLTSLQRRLILVFTLAAFVVFGFLEAAEAQRLPIVVGVRYVGIFILALLLMLLTQVFLWFNRRKKVTL</sequence>
<evidence type="ECO:0000256" key="1">
    <source>
        <dbReference type="SAM" id="Phobius"/>
    </source>
</evidence>
<feature type="transmembrane region" description="Helical" evidence="1">
    <location>
        <begin position="92"/>
        <end position="111"/>
    </location>
</feature>
<dbReference type="STRING" id="716816.BST96_11070"/>
<evidence type="ECO:0000313" key="2">
    <source>
        <dbReference type="EMBL" id="ARN76374.1"/>
    </source>
</evidence>
<keyword evidence="3" id="KW-1185">Reference proteome</keyword>
<feature type="transmembrane region" description="Helical" evidence="1">
    <location>
        <begin position="123"/>
        <end position="142"/>
    </location>
</feature>
<dbReference type="AlphaFoldDB" id="A0A1X9NHA3"/>
<keyword evidence="1" id="KW-0472">Membrane</keyword>
<organism evidence="2 3">
    <name type="scientific">Oceanicoccus sagamiensis</name>
    <dbReference type="NCBI Taxonomy" id="716816"/>
    <lineage>
        <taxon>Bacteria</taxon>
        <taxon>Pseudomonadati</taxon>
        <taxon>Pseudomonadota</taxon>
        <taxon>Gammaproteobacteria</taxon>
        <taxon>Cellvibrionales</taxon>
        <taxon>Spongiibacteraceae</taxon>
        <taxon>Oceanicoccus</taxon>
    </lineage>
</organism>
<feature type="transmembrane region" description="Helical" evidence="1">
    <location>
        <begin position="62"/>
        <end position="80"/>
    </location>
</feature>
<evidence type="ECO:0000313" key="3">
    <source>
        <dbReference type="Proteomes" id="UP000193450"/>
    </source>
</evidence>
<feature type="transmembrane region" description="Helical" evidence="1">
    <location>
        <begin position="245"/>
        <end position="266"/>
    </location>
</feature>
<dbReference type="Proteomes" id="UP000193450">
    <property type="component" value="Chromosome"/>
</dbReference>
<protein>
    <recommendedName>
        <fullName evidence="4">Serine active site containing 1-like protein</fullName>
    </recommendedName>
</protein>